<gene>
    <name evidence="2" type="ORF">UFOPK3268_01376</name>
</gene>
<organism evidence="2">
    <name type="scientific">freshwater metagenome</name>
    <dbReference type="NCBI Taxonomy" id="449393"/>
    <lineage>
        <taxon>unclassified sequences</taxon>
        <taxon>metagenomes</taxon>
        <taxon>ecological metagenomes</taxon>
    </lineage>
</organism>
<feature type="compositionally biased region" description="Basic and acidic residues" evidence="1">
    <location>
        <begin position="8"/>
        <end position="29"/>
    </location>
</feature>
<accession>A0A6J7C568</accession>
<dbReference type="EMBL" id="CAFBIZ010000199">
    <property type="protein sequence ID" value="CAB4851838.1"/>
    <property type="molecule type" value="Genomic_DNA"/>
</dbReference>
<evidence type="ECO:0000256" key="1">
    <source>
        <dbReference type="SAM" id="MobiDB-lite"/>
    </source>
</evidence>
<protein>
    <submittedName>
        <fullName evidence="2">Unannotated protein</fullName>
    </submittedName>
</protein>
<dbReference type="AlphaFoldDB" id="A0A6J7C568"/>
<evidence type="ECO:0000313" key="2">
    <source>
        <dbReference type="EMBL" id="CAB4851838.1"/>
    </source>
</evidence>
<feature type="region of interest" description="Disordered" evidence="1">
    <location>
        <begin position="1"/>
        <end position="37"/>
    </location>
</feature>
<proteinExistence type="predicted"/>
<reference evidence="2" key="1">
    <citation type="submission" date="2020-05" db="EMBL/GenBank/DDBJ databases">
        <authorList>
            <person name="Chiriac C."/>
            <person name="Salcher M."/>
            <person name="Ghai R."/>
            <person name="Kavagutti S V."/>
        </authorList>
    </citation>
    <scope>NUCLEOTIDE SEQUENCE</scope>
</reference>
<sequence>MVGCDLLGGHEPHHASGHDRGLARPRASDDNTGLKGRTNSIELFLAEGRDAQDLREVARLTGR</sequence>
<name>A0A6J7C568_9ZZZZ</name>